<evidence type="ECO:0000313" key="1">
    <source>
        <dbReference type="EMBL" id="RIA96554.1"/>
    </source>
</evidence>
<name>A0A397TNX0_9GLOM</name>
<protein>
    <submittedName>
        <fullName evidence="1">Uncharacterized protein</fullName>
    </submittedName>
</protein>
<gene>
    <name evidence="1" type="ORF">C1645_815232</name>
</gene>
<reference evidence="1 2" key="1">
    <citation type="submission" date="2018-06" db="EMBL/GenBank/DDBJ databases">
        <title>Comparative genomics reveals the genomic features of Rhizophagus irregularis, R. cerebriforme, R. diaphanum and Gigaspora rosea, and their symbiotic lifestyle signature.</title>
        <authorList>
            <person name="Morin E."/>
            <person name="San Clemente H."/>
            <person name="Chen E.C.H."/>
            <person name="De La Providencia I."/>
            <person name="Hainaut M."/>
            <person name="Kuo A."/>
            <person name="Kohler A."/>
            <person name="Murat C."/>
            <person name="Tang N."/>
            <person name="Roy S."/>
            <person name="Loubradou J."/>
            <person name="Henrissat B."/>
            <person name="Grigoriev I.V."/>
            <person name="Corradi N."/>
            <person name="Roux C."/>
            <person name="Martin F.M."/>
        </authorList>
    </citation>
    <scope>NUCLEOTIDE SEQUENCE [LARGE SCALE GENOMIC DNA]</scope>
    <source>
        <strain evidence="1 2">DAOM 227022</strain>
    </source>
</reference>
<proteinExistence type="predicted"/>
<sequence length="122" mass="14033">MNKFLTGYDSKLQLQSVQDSALTNFLPGRRAHQMSDFIACTIIRLQSIVKDSYSFFKTELLEGTDLLNDNQINKIMLNLERDTQKDLKTHPNMTSNLQQSKLRLTSIPFIEIGCNSLDLMEF</sequence>
<dbReference type="OrthoDB" id="10463654at2759"/>
<organism evidence="1 2">
    <name type="scientific">Glomus cerebriforme</name>
    <dbReference type="NCBI Taxonomy" id="658196"/>
    <lineage>
        <taxon>Eukaryota</taxon>
        <taxon>Fungi</taxon>
        <taxon>Fungi incertae sedis</taxon>
        <taxon>Mucoromycota</taxon>
        <taxon>Glomeromycotina</taxon>
        <taxon>Glomeromycetes</taxon>
        <taxon>Glomerales</taxon>
        <taxon>Glomeraceae</taxon>
        <taxon>Glomus</taxon>
    </lineage>
</organism>
<dbReference type="EMBL" id="QKYT01000043">
    <property type="protein sequence ID" value="RIA96554.1"/>
    <property type="molecule type" value="Genomic_DNA"/>
</dbReference>
<comment type="caution">
    <text evidence="1">The sequence shown here is derived from an EMBL/GenBank/DDBJ whole genome shotgun (WGS) entry which is preliminary data.</text>
</comment>
<keyword evidence="2" id="KW-1185">Reference proteome</keyword>
<dbReference type="AlphaFoldDB" id="A0A397TNX0"/>
<dbReference type="Proteomes" id="UP000265703">
    <property type="component" value="Unassembled WGS sequence"/>
</dbReference>
<accession>A0A397TNX0</accession>
<evidence type="ECO:0000313" key="2">
    <source>
        <dbReference type="Proteomes" id="UP000265703"/>
    </source>
</evidence>